<dbReference type="Pfam" id="PF05495">
    <property type="entry name" value="zf-CHY"/>
    <property type="match status" value="1"/>
</dbReference>
<evidence type="ECO:0000313" key="5">
    <source>
        <dbReference type="EMBL" id="TCJ13172.1"/>
    </source>
</evidence>
<evidence type="ECO:0000313" key="6">
    <source>
        <dbReference type="Proteomes" id="UP000295334"/>
    </source>
</evidence>
<protein>
    <recommendedName>
        <fullName evidence="4">CHY-type domain-containing protein</fullName>
    </recommendedName>
</protein>
<evidence type="ECO:0000259" key="4">
    <source>
        <dbReference type="PROSITE" id="PS51266"/>
    </source>
</evidence>
<evidence type="ECO:0000256" key="2">
    <source>
        <dbReference type="ARBA" id="ARBA00022771"/>
    </source>
</evidence>
<keyword evidence="2" id="KW-0863">Zinc-finger</keyword>
<evidence type="ECO:0000256" key="3">
    <source>
        <dbReference type="ARBA" id="ARBA00022833"/>
    </source>
</evidence>
<dbReference type="GO" id="GO:0008270">
    <property type="term" value="F:zinc ion binding"/>
    <property type="evidence" value="ECO:0007669"/>
    <property type="project" value="UniProtKB-KW"/>
</dbReference>
<dbReference type="OrthoDB" id="882119at2"/>
<gene>
    <name evidence="5" type="ORF">EPD60_13895</name>
</gene>
<dbReference type="PANTHER" id="PTHR28082:SF1">
    <property type="entry name" value="HELPER OF TIM PROTEIN 13"/>
    <property type="match status" value="1"/>
</dbReference>
<dbReference type="PROSITE" id="PS51266">
    <property type="entry name" value="ZF_CHY"/>
    <property type="match status" value="1"/>
</dbReference>
<dbReference type="Proteomes" id="UP000295334">
    <property type="component" value="Unassembled WGS sequence"/>
</dbReference>
<keyword evidence="1" id="KW-0479">Metal-binding</keyword>
<dbReference type="GO" id="GO:0045041">
    <property type="term" value="P:protein import into mitochondrial intermembrane space"/>
    <property type="evidence" value="ECO:0007669"/>
    <property type="project" value="TreeGrafter"/>
</dbReference>
<dbReference type="PIRSF" id="PIRSF017292">
    <property type="entry name" value="UCP017292_Znf_CHY"/>
    <property type="match status" value="1"/>
</dbReference>
<dbReference type="InterPro" id="IPR052604">
    <property type="entry name" value="Mito_Tim_assembly_helper"/>
</dbReference>
<evidence type="ECO:0000256" key="1">
    <source>
        <dbReference type="ARBA" id="ARBA00022723"/>
    </source>
</evidence>
<reference evidence="5 6" key="1">
    <citation type="submission" date="2019-03" db="EMBL/GenBank/DDBJ databases">
        <authorList>
            <person name="Kim M.K.M."/>
        </authorList>
    </citation>
    <scope>NUCLEOTIDE SEQUENCE [LARGE SCALE GENOMIC DNA]</scope>
    <source>
        <strain evidence="5 6">17J68-12</strain>
    </source>
</reference>
<keyword evidence="3" id="KW-0862">Zinc</keyword>
<sequence length="109" mass="12620">MKSDPEIKGFPVDGQTRCIHYHSERDIIAIRFKCCDEYYPCIHCHEEAAGHAVERWPESERNRKAILCGACKTELSIHEYFGCNYHCPHCGAAFNPGCRNHNHFYFEGD</sequence>
<dbReference type="InterPro" id="IPR037274">
    <property type="entry name" value="Znf_CHY_sf"/>
</dbReference>
<dbReference type="EMBL" id="SJZI01000047">
    <property type="protein sequence ID" value="TCJ13172.1"/>
    <property type="molecule type" value="Genomic_DNA"/>
</dbReference>
<proteinExistence type="predicted"/>
<dbReference type="PANTHER" id="PTHR28082">
    <property type="entry name" value="ZINC FINGER PROTEIN"/>
    <property type="match status" value="1"/>
</dbReference>
<dbReference type="SUPFAM" id="SSF161219">
    <property type="entry name" value="CHY zinc finger-like"/>
    <property type="match status" value="1"/>
</dbReference>
<name>A0A4R1B4X5_9BACT</name>
<dbReference type="AlphaFoldDB" id="A0A4R1B4X5"/>
<comment type="caution">
    <text evidence="5">The sequence shown here is derived from an EMBL/GenBank/DDBJ whole genome shotgun (WGS) entry which is preliminary data.</text>
</comment>
<accession>A0A4R1B4X5</accession>
<dbReference type="InterPro" id="IPR008913">
    <property type="entry name" value="Znf_CHY"/>
</dbReference>
<keyword evidence="6" id="KW-1185">Reference proteome</keyword>
<feature type="domain" description="CHY-type" evidence="4">
    <location>
        <begin position="11"/>
        <end position="92"/>
    </location>
</feature>
<organism evidence="5 6">
    <name type="scientific">Flaviaesturariibacter flavus</name>
    <dbReference type="NCBI Taxonomy" id="2502780"/>
    <lineage>
        <taxon>Bacteria</taxon>
        <taxon>Pseudomonadati</taxon>
        <taxon>Bacteroidota</taxon>
        <taxon>Chitinophagia</taxon>
        <taxon>Chitinophagales</taxon>
        <taxon>Chitinophagaceae</taxon>
        <taxon>Flaviaestuariibacter</taxon>
    </lineage>
</organism>
<dbReference type="InterPro" id="IPR016694">
    <property type="entry name" value="UCP017292"/>
</dbReference>